<dbReference type="EMBL" id="KY684083">
    <property type="protein sequence ID" value="ARF08013.1"/>
    <property type="molecule type" value="Genomic_DNA"/>
</dbReference>
<evidence type="ECO:0000313" key="1">
    <source>
        <dbReference type="EMBL" id="ARF08013.1"/>
    </source>
</evidence>
<name>A0A1V0S8H9_9VIRU</name>
<protein>
    <submittedName>
        <fullName evidence="1">Uncharacterized protein</fullName>
    </submittedName>
</protein>
<accession>A0A1V0S8H9</accession>
<gene>
    <name evidence="1" type="ORF">Catovirus_1_63</name>
</gene>
<reference evidence="1" key="1">
    <citation type="journal article" date="2017" name="Science">
        <title>Giant viruses with an expanded complement of translation system components.</title>
        <authorList>
            <person name="Schulz F."/>
            <person name="Yutin N."/>
            <person name="Ivanova N.N."/>
            <person name="Ortega D.R."/>
            <person name="Lee T.K."/>
            <person name="Vierheilig J."/>
            <person name="Daims H."/>
            <person name="Horn M."/>
            <person name="Wagner M."/>
            <person name="Jensen G.J."/>
            <person name="Kyrpides N.C."/>
            <person name="Koonin E.V."/>
            <person name="Woyke T."/>
        </authorList>
    </citation>
    <scope>NUCLEOTIDE SEQUENCE</scope>
    <source>
        <strain evidence="1">CTV1</strain>
    </source>
</reference>
<proteinExistence type="predicted"/>
<organism evidence="1">
    <name type="scientific">Catovirus CTV1</name>
    <dbReference type="NCBI Taxonomy" id="1977631"/>
    <lineage>
        <taxon>Viruses</taxon>
        <taxon>Varidnaviria</taxon>
        <taxon>Bamfordvirae</taxon>
        <taxon>Nucleocytoviricota</taxon>
        <taxon>Megaviricetes</taxon>
        <taxon>Imitervirales</taxon>
        <taxon>Mimiviridae</taxon>
        <taxon>Klosneuvirinae</taxon>
        <taxon>Catovirus</taxon>
    </lineage>
</organism>
<sequence length="590" mass="70177">MNTTKTNNKYCVKRKDEYKNKITNETVYKIGNTISIKFIGKNKVINNLLSITKEILHNHNLNTKSRKYLKNNIINVAIIKCKVCDDIDTMITNAIYSIRNGIIVIDNHSDLKVSEQWKESKNVVLMNSKFYCNIKNIDNLLDYNQKKYEYIYSYYYKNNDIILREQCGVSNYIEKIILRIYEILLTEKITIIEAYEIVKNLKENFNISPAKSLIIFEKNKITSKIIPNIISKIIEDQLCTKENIIIYLKKNLLEMNENHLQNYIQYILQFTELKNIFENDFDRFSNELLSNNFFDFGKIYFQIYPNMYKDCVNAIIKKLDSGKIFSVTYDIFNLCCQYDNNFSNTIRDIYAKAINDKINNNNDSDDDYCDETVIIICSYYPELINNIFDIFRLDYYGGLSKLIENMNMFFDEIVKRRDKDKYMMNILVNIVKICIEYDCDDDDVVNDIINKIINPFIELFSFNRIQIAKYINEQIQCESQNLRTFSEKLAIICYFKSMIPNIVNYEEIIKKDWINNISNFEIIEPNDSYCHGVVTEFKSDGRIIKIQHYIDISFINVIRNLFGFKYFKSLMFLYEDTINQKVKKIIWQLN</sequence>